<feature type="compositionally biased region" description="Low complexity" evidence="9">
    <location>
        <begin position="475"/>
        <end position="498"/>
    </location>
</feature>
<keyword evidence="5 8" id="KW-0863">Zinc-finger</keyword>
<proteinExistence type="inferred from homology"/>
<keyword evidence="6" id="KW-0833">Ubl conjugation pathway</keyword>
<dbReference type="GO" id="GO:0008270">
    <property type="term" value="F:zinc ion binding"/>
    <property type="evidence" value="ECO:0007669"/>
    <property type="project" value="UniProtKB-KW"/>
</dbReference>
<comment type="similarity">
    <text evidence="2">Belongs to the PIAS family.</text>
</comment>
<feature type="compositionally biased region" description="Polar residues" evidence="9">
    <location>
        <begin position="679"/>
        <end position="690"/>
    </location>
</feature>
<keyword evidence="3" id="KW-0808">Transferase</keyword>
<feature type="compositionally biased region" description="Polar residues" evidence="9">
    <location>
        <begin position="572"/>
        <end position="591"/>
    </location>
</feature>
<dbReference type="GO" id="GO:0016925">
    <property type="term" value="P:protein sumoylation"/>
    <property type="evidence" value="ECO:0007669"/>
    <property type="project" value="UniProtKB-UniPathway"/>
</dbReference>
<keyword evidence="4" id="KW-0479">Metal-binding</keyword>
<feature type="compositionally biased region" description="Polar residues" evidence="9">
    <location>
        <begin position="660"/>
        <end position="670"/>
    </location>
</feature>
<evidence type="ECO:0000256" key="3">
    <source>
        <dbReference type="ARBA" id="ARBA00022679"/>
    </source>
</evidence>
<evidence type="ECO:0000259" key="10">
    <source>
        <dbReference type="PROSITE" id="PS51044"/>
    </source>
</evidence>
<sequence>MASYSSRGGIDATRQIPESFASLEQFLSGEIHILKIPQLQSLITYLNNTYGMYIKKNLRKQELVDSISAAFRDFRLKGELERYKASKAEFNKIAYPPRPTMGASYNGNVGYPGTSYPARVAGTGYGGSYASGSSAASPNARTPGPFMLKWKTTPAWKAIRAVSDSMVVNAVEDDSQKKMTKTISFQLPAGMGEEVKADPVNGRRKALRLFCTSSEHFPSADPNGVVFMDFPNNYEITLNSTHLKLSKGLKGKANSTAPVDLMQGTAMNLTTGVYNLINFTHTGPTLNKKTKIAKSFRFQVCLTEMMSSAAMKEQVMTRKKTAQEVVQQMQAKVDEDDIEVGSARMSLKCPLSYTRITNPMRSDLCTHVQCCDLDSWMMMNETTPCWTCPTCDRELTLEQIFVDEFFASILSTCPGSVDEVLLESNGDWHTEDGKYGSASWKAANPNVPPPSARLLAGSNQPSRTATPEVRVKVDSPAVGGPSAPANGGSSTPAPAPAAGPIEIFELSDSDDDDVHVPLKRAASVHRRSESALDALTSSVPPPSATPDPISGKDEEHAIEIDDSDDDDEVVPMSTNAKRPTSENDSGTNGTTRDNRDDQNGKRARETSPSRDQGIYKRTRTDTHQALPELPPFLSPWESHSPIARFDWSPLNESVPPRSAGPSSDPQSSGGLRSVPLPSMASSSRPTQPDNDTIHVKPYRPAHHSRPSNVATGSNGYGSYARPDDVGQEARYKLPSAHGTYPPLSNGHAKTAVVPSKPQLPPSSSYSKP</sequence>
<feature type="domain" description="PINIT" evidence="11">
    <location>
        <begin position="131"/>
        <end position="306"/>
    </location>
</feature>
<dbReference type="GO" id="GO:0000785">
    <property type="term" value="C:chromatin"/>
    <property type="evidence" value="ECO:0007669"/>
    <property type="project" value="TreeGrafter"/>
</dbReference>
<evidence type="ECO:0000256" key="5">
    <source>
        <dbReference type="ARBA" id="ARBA00022771"/>
    </source>
</evidence>
<dbReference type="InterPro" id="IPR038654">
    <property type="entry name" value="PINIT_sf"/>
</dbReference>
<feature type="region of interest" description="Disordered" evidence="9">
    <location>
        <begin position="436"/>
        <end position="498"/>
    </location>
</feature>
<dbReference type="PROSITE" id="PS51044">
    <property type="entry name" value="ZF_SP_RING"/>
    <property type="match status" value="1"/>
</dbReference>
<name>A0A8K0JG42_9TREE</name>
<evidence type="ECO:0000256" key="7">
    <source>
        <dbReference type="ARBA" id="ARBA00022833"/>
    </source>
</evidence>
<evidence type="ECO:0000256" key="8">
    <source>
        <dbReference type="PROSITE-ProRule" id="PRU00452"/>
    </source>
</evidence>
<feature type="compositionally biased region" description="Basic residues" evidence="9">
    <location>
        <begin position="696"/>
        <end position="705"/>
    </location>
</feature>
<dbReference type="AlphaFoldDB" id="A0A8K0JG42"/>
<organism evidence="12 13">
    <name type="scientific">Filobasidium floriforme</name>
    <dbReference type="NCBI Taxonomy" id="5210"/>
    <lineage>
        <taxon>Eukaryota</taxon>
        <taxon>Fungi</taxon>
        <taxon>Dikarya</taxon>
        <taxon>Basidiomycota</taxon>
        <taxon>Agaricomycotina</taxon>
        <taxon>Tremellomycetes</taxon>
        <taxon>Filobasidiales</taxon>
        <taxon>Filobasidiaceae</taxon>
        <taxon>Filobasidium</taxon>
    </lineage>
</organism>
<feature type="region of interest" description="Disordered" evidence="9">
    <location>
        <begin position="522"/>
        <end position="768"/>
    </location>
</feature>
<feature type="compositionally biased region" description="Basic and acidic residues" evidence="9">
    <location>
        <begin position="550"/>
        <end position="559"/>
    </location>
</feature>
<gene>
    <name evidence="12" type="ORF">FFLO_06498</name>
</gene>
<dbReference type="PROSITE" id="PS51466">
    <property type="entry name" value="PINIT"/>
    <property type="match status" value="1"/>
</dbReference>
<evidence type="ECO:0000256" key="2">
    <source>
        <dbReference type="ARBA" id="ARBA00005383"/>
    </source>
</evidence>
<feature type="compositionally biased region" description="Basic and acidic residues" evidence="9">
    <location>
        <begin position="592"/>
        <end position="608"/>
    </location>
</feature>
<evidence type="ECO:0000256" key="4">
    <source>
        <dbReference type="ARBA" id="ARBA00022723"/>
    </source>
</evidence>
<keyword evidence="13" id="KW-1185">Reference proteome</keyword>
<feature type="domain" description="SP-RING-type" evidence="10">
    <location>
        <begin position="334"/>
        <end position="415"/>
    </location>
</feature>
<dbReference type="CDD" id="cd16650">
    <property type="entry name" value="SP-RING_PIAS-like"/>
    <property type="match status" value="1"/>
</dbReference>
<evidence type="ECO:0000259" key="11">
    <source>
        <dbReference type="PROSITE" id="PS51466"/>
    </source>
</evidence>
<dbReference type="GO" id="GO:0061665">
    <property type="term" value="F:SUMO ligase activity"/>
    <property type="evidence" value="ECO:0007669"/>
    <property type="project" value="TreeGrafter"/>
</dbReference>
<accession>A0A8K0JG42</accession>
<dbReference type="Proteomes" id="UP000812966">
    <property type="component" value="Unassembled WGS sequence"/>
</dbReference>
<dbReference type="EMBL" id="JABELV010000218">
    <property type="protein sequence ID" value="KAG7527930.1"/>
    <property type="molecule type" value="Genomic_DNA"/>
</dbReference>
<protein>
    <submittedName>
        <fullName evidence="12">Uncharacterized protein</fullName>
    </submittedName>
</protein>
<reference evidence="12" key="1">
    <citation type="submission" date="2020-04" db="EMBL/GenBank/DDBJ databases">
        <title>Analysis of mating type loci in Filobasidium floriforme.</title>
        <authorList>
            <person name="Nowrousian M."/>
        </authorList>
    </citation>
    <scope>NUCLEOTIDE SEQUENCE</scope>
    <source>
        <strain evidence="12">CBS 6242</strain>
    </source>
</reference>
<dbReference type="InterPro" id="IPR013083">
    <property type="entry name" value="Znf_RING/FYVE/PHD"/>
</dbReference>
<dbReference type="Gene3D" id="2.60.120.780">
    <property type="entry name" value="PINIT domain"/>
    <property type="match status" value="1"/>
</dbReference>
<comment type="pathway">
    <text evidence="1">Protein modification; protein sumoylation.</text>
</comment>
<dbReference type="Pfam" id="PF02891">
    <property type="entry name" value="zf-MIZ"/>
    <property type="match status" value="1"/>
</dbReference>
<comment type="caution">
    <text evidence="12">The sequence shown here is derived from an EMBL/GenBank/DDBJ whole genome shotgun (WGS) entry which is preliminary data.</text>
</comment>
<dbReference type="Gene3D" id="3.30.40.10">
    <property type="entry name" value="Zinc/RING finger domain, C3HC4 (zinc finger)"/>
    <property type="match status" value="1"/>
</dbReference>
<evidence type="ECO:0000256" key="6">
    <source>
        <dbReference type="ARBA" id="ARBA00022786"/>
    </source>
</evidence>
<evidence type="ECO:0000313" key="13">
    <source>
        <dbReference type="Proteomes" id="UP000812966"/>
    </source>
</evidence>
<dbReference type="InterPro" id="IPR004181">
    <property type="entry name" value="Znf_MIZ"/>
</dbReference>
<evidence type="ECO:0000313" key="12">
    <source>
        <dbReference type="EMBL" id="KAG7527930.1"/>
    </source>
</evidence>
<dbReference type="PANTHER" id="PTHR10782:SF4">
    <property type="entry name" value="TONALLI, ISOFORM E"/>
    <property type="match status" value="1"/>
</dbReference>
<dbReference type="PANTHER" id="PTHR10782">
    <property type="entry name" value="ZINC FINGER MIZ DOMAIN-CONTAINING PROTEIN"/>
    <property type="match status" value="1"/>
</dbReference>
<dbReference type="UniPathway" id="UPA00886"/>
<keyword evidence="7" id="KW-0862">Zinc</keyword>
<dbReference type="Pfam" id="PF14324">
    <property type="entry name" value="PINIT"/>
    <property type="match status" value="1"/>
</dbReference>
<dbReference type="InterPro" id="IPR023321">
    <property type="entry name" value="PINIT"/>
</dbReference>
<feature type="compositionally biased region" description="Acidic residues" evidence="9">
    <location>
        <begin position="560"/>
        <end position="569"/>
    </location>
</feature>
<evidence type="ECO:0000256" key="9">
    <source>
        <dbReference type="SAM" id="MobiDB-lite"/>
    </source>
</evidence>
<feature type="compositionally biased region" description="Basic and acidic residues" evidence="9">
    <location>
        <begin position="721"/>
        <end position="731"/>
    </location>
</feature>
<evidence type="ECO:0000256" key="1">
    <source>
        <dbReference type="ARBA" id="ARBA00004718"/>
    </source>
</evidence>